<evidence type="ECO:0000313" key="4">
    <source>
        <dbReference type="Proteomes" id="UP000002700"/>
    </source>
</evidence>
<sequence length="711" mass="76735">MFVAFVTSGVRPAGPRRPHPTPDPARIRSASRRDSIQRSPPTGLGPHPVAIVPWAGANRPAPAQPGSDSPAGAACRPFGPAKNCDIVQISKRPAPTASRTVVGRSSSLFRTHDMSVHSDRFAAIQMQLKQGDLIAAADAIDAWRAAEPASADALACRAHWLRLLGRFDEAAAALEPALAATPPCAAAWAERARLDRLAGQAERAHAAFDAAHRADPAATAWLAEWIELLHPLHRPALALPVAQALCEHAPDSAQSWFLLGLTHHYAGDYAAAAAAYRRADALDPAYPMLRNNLAALRYQTGMTAEALALAEAAIRAEPDNQMAWCNCSNAWLALREPARALIAGERACALGPNYAIAQLARANALKELQRWPDALAAAAHAHRSAPDDPVMQWSLAMLQLLHGDYANGWANHEARWNGSRELGDRPRPSPQQQWRGEPLAGKTLMLWGEQGFGDALQFARFAPIIAEQATRAGAQVVFACFAGLEPLFARSFAGAPMRIVRHDAPQLPAFDHHLPVGSAPLLLGVRPDTIPAAGGYLRADPARAAQWAARRPADGRLRVGLVWSGSRTHQRNPLRAIDPAACARAWRDLTGVAFHSLQIDGAADVATMRAAGLDVIDHTAELPSFDDTAAYLSSLDLVVTVCTSVAHLAGALGRPTRLLLDVNPHWVWMIDREDSPWYGSLRLYRQPRYRDWTTVLDRVRDELAALAAARA</sequence>
<keyword evidence="1" id="KW-0802">TPR repeat</keyword>
<dbReference type="PANTHER" id="PTHR12558:SF13">
    <property type="entry name" value="CELL DIVISION CYCLE PROTEIN 27 HOMOLOG"/>
    <property type="match status" value="1"/>
</dbReference>
<name>Q3JLD2_BURP1</name>
<dbReference type="HOGENOM" id="CLU_010140_2_0_4"/>
<proteinExistence type="predicted"/>
<dbReference type="InterPro" id="IPR011990">
    <property type="entry name" value="TPR-like_helical_dom_sf"/>
</dbReference>
<dbReference type="Gene3D" id="1.25.40.10">
    <property type="entry name" value="Tetratricopeptide repeat domain"/>
    <property type="match status" value="1"/>
</dbReference>
<dbReference type="SUPFAM" id="SSF48452">
    <property type="entry name" value="TPR-like"/>
    <property type="match status" value="2"/>
</dbReference>
<feature type="region of interest" description="Disordered" evidence="2">
    <location>
        <begin position="1"/>
        <end position="74"/>
    </location>
</feature>
<organism evidence="3 4">
    <name type="scientific">Burkholderia pseudomallei (strain 1710b)</name>
    <dbReference type="NCBI Taxonomy" id="320372"/>
    <lineage>
        <taxon>Bacteria</taxon>
        <taxon>Pseudomonadati</taxon>
        <taxon>Pseudomonadota</taxon>
        <taxon>Betaproteobacteria</taxon>
        <taxon>Burkholderiales</taxon>
        <taxon>Burkholderiaceae</taxon>
        <taxon>Burkholderia</taxon>
        <taxon>pseudomallei group</taxon>
    </lineage>
</organism>
<dbReference type="Proteomes" id="UP000002700">
    <property type="component" value="Chromosome II"/>
</dbReference>
<dbReference type="InterPro" id="IPR019734">
    <property type="entry name" value="TPR_rpt"/>
</dbReference>
<dbReference type="SMART" id="SM00028">
    <property type="entry name" value="TPR"/>
    <property type="match status" value="6"/>
</dbReference>
<dbReference type="KEGG" id="bpm:BURPS1710b_A0462"/>
<evidence type="ECO:0000313" key="3">
    <source>
        <dbReference type="EMBL" id="ABA53420.1"/>
    </source>
</evidence>
<evidence type="ECO:0000256" key="2">
    <source>
        <dbReference type="SAM" id="MobiDB-lite"/>
    </source>
</evidence>
<evidence type="ECO:0000256" key="1">
    <source>
        <dbReference type="PROSITE-ProRule" id="PRU00339"/>
    </source>
</evidence>
<dbReference type="PANTHER" id="PTHR12558">
    <property type="entry name" value="CELL DIVISION CYCLE 16,23,27"/>
    <property type="match status" value="1"/>
</dbReference>
<dbReference type="PROSITE" id="PS50005">
    <property type="entry name" value="TPR"/>
    <property type="match status" value="1"/>
</dbReference>
<reference evidence="3 4" key="1">
    <citation type="submission" date="2005-09" db="EMBL/GenBank/DDBJ databases">
        <authorList>
            <person name="Woods D.E."/>
            <person name="Nierman W.C."/>
        </authorList>
    </citation>
    <scope>NUCLEOTIDE SEQUENCE [LARGE SCALE GENOMIC DNA]</scope>
    <source>
        <strain evidence="3 4">1710b</strain>
    </source>
</reference>
<accession>Q3JLD2</accession>
<dbReference type="EMBL" id="CP000125">
    <property type="protein sequence ID" value="ABA53420.1"/>
    <property type="molecule type" value="Genomic_DNA"/>
</dbReference>
<dbReference type="AlphaFoldDB" id="Q3JLD2"/>
<dbReference type="Gene3D" id="3.40.50.2000">
    <property type="entry name" value="Glycogen Phosphorylase B"/>
    <property type="match status" value="1"/>
</dbReference>
<gene>
    <name evidence="3" type="ordered locus">BURPS1710b_A0462</name>
</gene>
<dbReference type="Pfam" id="PF13432">
    <property type="entry name" value="TPR_16"/>
    <property type="match status" value="2"/>
</dbReference>
<feature type="repeat" description="TPR" evidence="1">
    <location>
        <begin position="253"/>
        <end position="286"/>
    </location>
</feature>
<protein>
    <submittedName>
        <fullName evidence="3">TPR domain protein</fullName>
    </submittedName>
</protein>
<dbReference type="SUPFAM" id="SSF53756">
    <property type="entry name" value="UDP-Glycosyltransferase/glycogen phosphorylase"/>
    <property type="match status" value="1"/>
</dbReference>
<dbReference type="EnsemblBacteria" id="ABA53420">
    <property type="protein sequence ID" value="ABA53420"/>
    <property type="gene ID" value="BURPS1710b_A0462"/>
</dbReference>